<dbReference type="SUPFAM" id="SSF50249">
    <property type="entry name" value="Nucleic acid-binding proteins"/>
    <property type="match status" value="1"/>
</dbReference>
<evidence type="ECO:0000259" key="5">
    <source>
        <dbReference type="PROSITE" id="PS50160"/>
    </source>
</evidence>
<evidence type="ECO:0000256" key="3">
    <source>
        <dbReference type="ARBA" id="ARBA00022598"/>
    </source>
</evidence>
<dbReference type="PANTHER" id="PTHR45674:SF4">
    <property type="entry name" value="DNA LIGASE 1"/>
    <property type="match status" value="1"/>
</dbReference>
<comment type="similarity">
    <text evidence="1">Belongs to the ATP-dependent DNA ligase family.</text>
</comment>
<dbReference type="GO" id="GO:0016874">
    <property type="term" value="F:ligase activity"/>
    <property type="evidence" value="ECO:0007669"/>
    <property type="project" value="UniProtKB-KW"/>
</dbReference>
<feature type="domain" description="ATP-dependent DNA ligase family profile" evidence="5">
    <location>
        <begin position="105"/>
        <end position="238"/>
    </location>
</feature>
<dbReference type="Proteomes" id="UP001058650">
    <property type="component" value="Chromosome"/>
</dbReference>
<evidence type="ECO:0000313" key="6">
    <source>
        <dbReference type="EMBL" id="UWE05208.1"/>
    </source>
</evidence>
<sequence length="318" mass="36314">MELKPIIPFEPVMTDAPPSGEHWIAQVKWDGVRVLTYVENGQVKLFNRKKNERTHHYPELAKASDYCTASSVILDGEIIAWREGKPSFYEVMKRDGLRQMNKVSQAMKRVPITYMVFDLLYLDGKWMTERPLAERQEQLNQIIRPVDHVRLVPNYTDVDGLYEAVRQQGLEGIVVKDLTSAYVIGGKDGRWRKRKVTHDLIAVVGGVTFRGKVVNSLLLGLYDAWDRLHYIGHAGTGKLTQADWRDITERVTSLVQTEMPFYNQPERISGAIWVTPLITVKVHYLEWVDGHSLRQPIIQGIVDADPLSCRGFISSGRS</sequence>
<evidence type="ECO:0000256" key="4">
    <source>
        <dbReference type="ARBA" id="ARBA00034003"/>
    </source>
</evidence>
<dbReference type="Pfam" id="PF04679">
    <property type="entry name" value="DNA_ligase_A_C"/>
    <property type="match status" value="1"/>
</dbReference>
<keyword evidence="3 6" id="KW-0436">Ligase</keyword>
<dbReference type="InterPro" id="IPR012309">
    <property type="entry name" value="DNA_ligase_ATP-dep_C"/>
</dbReference>
<evidence type="ECO:0000256" key="2">
    <source>
        <dbReference type="ARBA" id="ARBA00012727"/>
    </source>
</evidence>
<evidence type="ECO:0000256" key="1">
    <source>
        <dbReference type="ARBA" id="ARBA00007572"/>
    </source>
</evidence>
<dbReference type="EC" id="6.5.1.1" evidence="2"/>
<proteinExistence type="inferred from homology"/>
<comment type="catalytic activity">
    <reaction evidence="4">
        <text>ATP + (deoxyribonucleotide)n-3'-hydroxyl + 5'-phospho-(deoxyribonucleotide)m = (deoxyribonucleotide)n+m + AMP + diphosphate.</text>
        <dbReference type="EC" id="6.5.1.1"/>
    </reaction>
</comment>
<dbReference type="Gene3D" id="2.40.50.140">
    <property type="entry name" value="Nucleic acid-binding proteins"/>
    <property type="match status" value="1"/>
</dbReference>
<dbReference type="InterPro" id="IPR012340">
    <property type="entry name" value="NA-bd_OB-fold"/>
</dbReference>
<keyword evidence="7" id="KW-1185">Reference proteome</keyword>
<dbReference type="Gene3D" id="3.30.470.30">
    <property type="entry name" value="DNA ligase/mRNA capping enzyme"/>
    <property type="match status" value="1"/>
</dbReference>
<dbReference type="CDD" id="cd07971">
    <property type="entry name" value="OBF_DNA_ligase_LigD"/>
    <property type="match status" value="1"/>
</dbReference>
<evidence type="ECO:0000313" key="7">
    <source>
        <dbReference type="Proteomes" id="UP001058650"/>
    </source>
</evidence>
<dbReference type="InterPro" id="IPR012310">
    <property type="entry name" value="DNA_ligase_ATP-dep_cent"/>
</dbReference>
<accession>A0ABY5UAV2</accession>
<dbReference type="Pfam" id="PF01068">
    <property type="entry name" value="DNA_ligase_A_M"/>
    <property type="match status" value="1"/>
</dbReference>
<dbReference type="CDD" id="cd07906">
    <property type="entry name" value="Adenylation_DNA_ligase_LigD_LigC"/>
    <property type="match status" value="1"/>
</dbReference>
<protein>
    <recommendedName>
        <fullName evidence="2">DNA ligase (ATP)</fullName>
        <ecNumber evidence="2">6.5.1.1</ecNumber>
    </recommendedName>
</protein>
<gene>
    <name evidence="6" type="ORF">NYR52_08240</name>
</gene>
<reference evidence="6" key="1">
    <citation type="submission" date="2022-08" db="EMBL/GenBank/DDBJ databases">
        <title>The complete genome sequence of the thermophilic bacterium Laceyella sacchari FBKL4.010 reveals the basis for tetramethylpyrazine biosynthesis in Moutai-flavor Daqu.</title>
        <authorList>
            <person name="Li D."/>
            <person name="Huang W."/>
            <person name="Wang C."/>
            <person name="Qiu S."/>
        </authorList>
    </citation>
    <scope>NUCLEOTIDE SEQUENCE</scope>
    <source>
        <strain evidence="6">FBKL4.014</strain>
    </source>
</reference>
<dbReference type="PROSITE" id="PS50160">
    <property type="entry name" value="DNA_LIGASE_A3"/>
    <property type="match status" value="1"/>
</dbReference>
<dbReference type="RefSeq" id="WP_132220991.1">
    <property type="nucleotide sequence ID" value="NZ_CP103866.1"/>
</dbReference>
<organism evidence="6 7">
    <name type="scientific">Laceyella sacchari</name>
    <name type="common">Thermoactinomyces thalpophilus</name>
    <dbReference type="NCBI Taxonomy" id="37482"/>
    <lineage>
        <taxon>Bacteria</taxon>
        <taxon>Bacillati</taxon>
        <taxon>Bacillota</taxon>
        <taxon>Bacilli</taxon>
        <taxon>Bacillales</taxon>
        <taxon>Thermoactinomycetaceae</taxon>
        <taxon>Laceyella</taxon>
    </lineage>
</organism>
<dbReference type="InterPro" id="IPR050191">
    <property type="entry name" value="ATP-dep_DNA_ligase"/>
</dbReference>
<name>A0ABY5UAV2_LACSH</name>
<dbReference type="EMBL" id="CP103866">
    <property type="protein sequence ID" value="UWE05208.1"/>
    <property type="molecule type" value="Genomic_DNA"/>
</dbReference>
<dbReference type="SUPFAM" id="SSF56091">
    <property type="entry name" value="DNA ligase/mRNA capping enzyme, catalytic domain"/>
    <property type="match status" value="1"/>
</dbReference>
<dbReference type="PANTHER" id="PTHR45674">
    <property type="entry name" value="DNA LIGASE 1/3 FAMILY MEMBER"/>
    <property type="match status" value="1"/>
</dbReference>